<name>B9HFI9_POPTR</name>
<evidence type="ECO:0000313" key="1">
    <source>
        <dbReference type="EMBL" id="PNT26499.1"/>
    </source>
</evidence>
<protein>
    <submittedName>
        <fullName evidence="1">Uncharacterized protein</fullName>
    </submittedName>
</protein>
<accession>B9HFI9</accession>
<keyword evidence="2" id="KW-1185">Reference proteome</keyword>
<dbReference type="InParanoid" id="B9HFI9"/>
<proteinExistence type="predicted"/>
<dbReference type="Proteomes" id="UP000006729">
    <property type="component" value="Chromosome 7"/>
</dbReference>
<dbReference type="AlphaFoldDB" id="B9HFI9"/>
<organism evidence="1 2">
    <name type="scientific">Populus trichocarpa</name>
    <name type="common">Western balsam poplar</name>
    <name type="synonym">Populus balsamifera subsp. trichocarpa</name>
    <dbReference type="NCBI Taxonomy" id="3694"/>
    <lineage>
        <taxon>Eukaryota</taxon>
        <taxon>Viridiplantae</taxon>
        <taxon>Streptophyta</taxon>
        <taxon>Embryophyta</taxon>
        <taxon>Tracheophyta</taxon>
        <taxon>Spermatophyta</taxon>
        <taxon>Magnoliopsida</taxon>
        <taxon>eudicotyledons</taxon>
        <taxon>Gunneridae</taxon>
        <taxon>Pentapetalae</taxon>
        <taxon>rosids</taxon>
        <taxon>fabids</taxon>
        <taxon>Malpighiales</taxon>
        <taxon>Salicaceae</taxon>
        <taxon>Saliceae</taxon>
        <taxon>Populus</taxon>
    </lineage>
</organism>
<reference evidence="1 2" key="1">
    <citation type="journal article" date="2006" name="Science">
        <title>The genome of black cottonwood, Populus trichocarpa (Torr. &amp; Gray).</title>
        <authorList>
            <person name="Tuskan G.A."/>
            <person name="Difazio S."/>
            <person name="Jansson S."/>
            <person name="Bohlmann J."/>
            <person name="Grigoriev I."/>
            <person name="Hellsten U."/>
            <person name="Putnam N."/>
            <person name="Ralph S."/>
            <person name="Rombauts S."/>
            <person name="Salamov A."/>
            <person name="Schein J."/>
            <person name="Sterck L."/>
            <person name="Aerts A."/>
            <person name="Bhalerao R.R."/>
            <person name="Bhalerao R.P."/>
            <person name="Blaudez D."/>
            <person name="Boerjan W."/>
            <person name="Brun A."/>
            <person name="Brunner A."/>
            <person name="Busov V."/>
            <person name="Campbell M."/>
            <person name="Carlson J."/>
            <person name="Chalot M."/>
            <person name="Chapman J."/>
            <person name="Chen G.L."/>
            <person name="Cooper D."/>
            <person name="Coutinho P.M."/>
            <person name="Couturier J."/>
            <person name="Covert S."/>
            <person name="Cronk Q."/>
            <person name="Cunningham R."/>
            <person name="Davis J."/>
            <person name="Degroeve S."/>
            <person name="Dejardin A."/>
            <person name="Depamphilis C."/>
            <person name="Detter J."/>
            <person name="Dirks B."/>
            <person name="Dubchak I."/>
            <person name="Duplessis S."/>
            <person name="Ehlting J."/>
            <person name="Ellis B."/>
            <person name="Gendler K."/>
            <person name="Goodstein D."/>
            <person name="Gribskov M."/>
            <person name="Grimwood J."/>
            <person name="Groover A."/>
            <person name="Gunter L."/>
            <person name="Hamberger B."/>
            <person name="Heinze B."/>
            <person name="Helariutta Y."/>
            <person name="Henrissat B."/>
            <person name="Holligan D."/>
            <person name="Holt R."/>
            <person name="Huang W."/>
            <person name="Islam-Faridi N."/>
            <person name="Jones S."/>
            <person name="Jones-Rhoades M."/>
            <person name="Jorgensen R."/>
            <person name="Joshi C."/>
            <person name="Kangasjarvi J."/>
            <person name="Karlsson J."/>
            <person name="Kelleher C."/>
            <person name="Kirkpatrick R."/>
            <person name="Kirst M."/>
            <person name="Kohler A."/>
            <person name="Kalluri U."/>
            <person name="Larimer F."/>
            <person name="Leebens-Mack J."/>
            <person name="Leple J.C."/>
            <person name="Locascio P."/>
            <person name="Lou Y."/>
            <person name="Lucas S."/>
            <person name="Martin F."/>
            <person name="Montanini B."/>
            <person name="Napoli C."/>
            <person name="Nelson D.R."/>
            <person name="Nelson C."/>
            <person name="Nieminen K."/>
            <person name="Nilsson O."/>
            <person name="Pereda V."/>
            <person name="Peter G."/>
            <person name="Philippe R."/>
            <person name="Pilate G."/>
            <person name="Poliakov A."/>
            <person name="Razumovskaya J."/>
            <person name="Richardson P."/>
            <person name="Rinaldi C."/>
            <person name="Ritland K."/>
            <person name="Rouze P."/>
            <person name="Ryaboy D."/>
            <person name="Schmutz J."/>
            <person name="Schrader J."/>
            <person name="Segerman B."/>
            <person name="Shin H."/>
            <person name="Siddiqui A."/>
            <person name="Sterky F."/>
            <person name="Terry A."/>
            <person name="Tsai C.J."/>
            <person name="Uberbacher E."/>
            <person name="Unneberg P."/>
            <person name="Vahala J."/>
            <person name="Wall K."/>
            <person name="Wessler S."/>
            <person name="Yang G."/>
            <person name="Yin T."/>
            <person name="Douglas C."/>
            <person name="Marra M."/>
            <person name="Sandberg G."/>
            <person name="Van de Peer Y."/>
            <person name="Rokhsar D."/>
        </authorList>
    </citation>
    <scope>NUCLEOTIDE SEQUENCE [LARGE SCALE GENOMIC DNA]</scope>
    <source>
        <strain evidence="2">cv. Nisqually</strain>
    </source>
</reference>
<dbReference type="EMBL" id="CM009296">
    <property type="protein sequence ID" value="PNT26499.1"/>
    <property type="molecule type" value="Genomic_DNA"/>
</dbReference>
<dbReference type="HOGENOM" id="CLU_2282308_0_0_1"/>
<gene>
    <name evidence="1" type="ORF">POPTR_007G014900</name>
</gene>
<sequence>MGEARGHIHKLQTIMLVSMLELEGIDTMEDINWPAYLALSLHVQIYGYLFHFPGGCQLKMAPLNKLIAHESASCFMSVSGLVYPTDHDNSSRLSYLCGAPEK</sequence>
<evidence type="ECO:0000313" key="2">
    <source>
        <dbReference type="Proteomes" id="UP000006729"/>
    </source>
</evidence>